<evidence type="ECO:0000256" key="1">
    <source>
        <dbReference type="SAM" id="Phobius"/>
    </source>
</evidence>
<comment type="caution">
    <text evidence="2">The sequence shown here is derived from an EMBL/GenBank/DDBJ whole genome shotgun (WGS) entry which is preliminary data.</text>
</comment>
<name>A0A5J5G5C2_9BACL</name>
<reference evidence="2 3" key="1">
    <citation type="submission" date="2019-09" db="EMBL/GenBank/DDBJ databases">
        <title>Bacillus ochoae sp. nov., Paenibacillus whitsoniae sp. nov., Paenibacillus spiritus sp. nov. Isolated from the Mars Exploration Rover during spacecraft assembly.</title>
        <authorList>
            <person name="Seuylemezian A."/>
            <person name="Vaishampayan P."/>
        </authorList>
    </citation>
    <scope>NUCLEOTIDE SEQUENCE [LARGE SCALE GENOMIC DNA]</scope>
    <source>
        <strain evidence="2 3">MER_111</strain>
    </source>
</reference>
<sequence length="238" mass="27814">MDQFFETKLTMLKHEKEIWKEYQKAERKRHRRYRNWITISVRSAALLLSILGVVGVPWIIITRQLVWYWQIIDVSVMFAGYFLLKLADNLEFGLMAKSAPFHALKPDSPPWLFFELERHPLHIAFLAHELGMYISTISPEQRKQLSNIFLKRSETAKRKVWFTLSMIGVFSFASYGAFVQAALGLDTDVKKMMEDSIIYTILSMTFVIVVVFNRFSLEKSVLKKSVDYQILSELLSDC</sequence>
<feature type="transmembrane region" description="Helical" evidence="1">
    <location>
        <begin position="36"/>
        <end position="61"/>
    </location>
</feature>
<proteinExistence type="predicted"/>
<dbReference type="AlphaFoldDB" id="A0A5J5G5C2"/>
<evidence type="ECO:0000313" key="2">
    <source>
        <dbReference type="EMBL" id="KAA9002083.1"/>
    </source>
</evidence>
<dbReference type="Proteomes" id="UP000367750">
    <property type="component" value="Unassembled WGS sequence"/>
</dbReference>
<feature type="transmembrane region" description="Helical" evidence="1">
    <location>
        <begin position="197"/>
        <end position="215"/>
    </location>
</feature>
<gene>
    <name evidence="2" type="ORF">F4V43_13565</name>
</gene>
<feature type="transmembrane region" description="Helical" evidence="1">
    <location>
        <begin position="67"/>
        <end position="87"/>
    </location>
</feature>
<dbReference type="EMBL" id="VYKK01000018">
    <property type="protein sequence ID" value="KAA9002083.1"/>
    <property type="molecule type" value="Genomic_DNA"/>
</dbReference>
<keyword evidence="1" id="KW-0812">Transmembrane</keyword>
<keyword evidence="3" id="KW-1185">Reference proteome</keyword>
<organism evidence="2 3">
    <name type="scientific">Paenibacillus spiritus</name>
    <dbReference type="NCBI Taxonomy" id="2496557"/>
    <lineage>
        <taxon>Bacteria</taxon>
        <taxon>Bacillati</taxon>
        <taxon>Bacillota</taxon>
        <taxon>Bacilli</taxon>
        <taxon>Bacillales</taxon>
        <taxon>Paenibacillaceae</taxon>
        <taxon>Paenibacillus</taxon>
    </lineage>
</organism>
<protein>
    <submittedName>
        <fullName evidence="2">Uncharacterized protein</fullName>
    </submittedName>
</protein>
<dbReference type="RefSeq" id="WP_150458788.1">
    <property type="nucleotide sequence ID" value="NZ_VYKK01000018.1"/>
</dbReference>
<keyword evidence="1" id="KW-1133">Transmembrane helix</keyword>
<feature type="transmembrane region" description="Helical" evidence="1">
    <location>
        <begin position="160"/>
        <end position="185"/>
    </location>
</feature>
<accession>A0A5J5G5C2</accession>
<evidence type="ECO:0000313" key="3">
    <source>
        <dbReference type="Proteomes" id="UP000367750"/>
    </source>
</evidence>
<keyword evidence="1" id="KW-0472">Membrane</keyword>